<sequence>MRFLEFFLSNIQILLKTKPKISKEIAIGKFLTKYMSSHKFEAVFQFLIGSYRFVRLQIFFFITGCMSLHSFSFSHKFSIGYETIPLTKQKRILGELYLLIDLENLEKVLWS</sequence>
<name>N1V0V4_LEPIR</name>
<evidence type="ECO:0000313" key="1">
    <source>
        <dbReference type="EMBL" id="EMY27750.1"/>
    </source>
</evidence>
<proteinExistence type="predicted"/>
<accession>N1V0V4</accession>
<evidence type="ECO:0000313" key="2">
    <source>
        <dbReference type="Proteomes" id="UP000012220"/>
    </source>
</evidence>
<gene>
    <name evidence="1" type="ORF">LEP1GSC115_3595</name>
</gene>
<protein>
    <submittedName>
        <fullName evidence="1">Uncharacterized protein</fullName>
    </submittedName>
</protein>
<organism evidence="1 2">
    <name type="scientific">Leptospira interrogans serovar Australis str. 200703203</name>
    <dbReference type="NCBI Taxonomy" id="1085541"/>
    <lineage>
        <taxon>Bacteria</taxon>
        <taxon>Pseudomonadati</taxon>
        <taxon>Spirochaetota</taxon>
        <taxon>Spirochaetia</taxon>
        <taxon>Leptospirales</taxon>
        <taxon>Leptospiraceae</taxon>
        <taxon>Leptospira</taxon>
    </lineage>
</organism>
<dbReference type="EMBL" id="AHNY02000012">
    <property type="protein sequence ID" value="EMY27750.1"/>
    <property type="molecule type" value="Genomic_DNA"/>
</dbReference>
<reference evidence="1 2" key="1">
    <citation type="submission" date="2013-02" db="EMBL/GenBank/DDBJ databases">
        <authorList>
            <person name="Harkins D.M."/>
            <person name="Durkin A.S."/>
            <person name="Brinkac L.M."/>
            <person name="Haft D.H."/>
            <person name="Selengut J.D."/>
            <person name="Sanka R."/>
            <person name="DePew J."/>
            <person name="Purushe J."/>
            <person name="Picardeau M."/>
            <person name="Werts C."/>
            <person name="Goarant C."/>
            <person name="Vinetz J.M."/>
            <person name="Sutton G.G."/>
            <person name="Nierman W.C."/>
            <person name="Fouts D.E."/>
        </authorList>
    </citation>
    <scope>NUCLEOTIDE SEQUENCE [LARGE SCALE GENOMIC DNA]</scope>
    <source>
        <strain evidence="1 2">200703203</strain>
    </source>
</reference>
<dbReference type="BioCyc" id="LINT1085541:G11IQ-3385-MONOMER"/>
<dbReference type="AlphaFoldDB" id="N1V0V4"/>
<comment type="caution">
    <text evidence="1">The sequence shown here is derived from an EMBL/GenBank/DDBJ whole genome shotgun (WGS) entry which is preliminary data.</text>
</comment>
<dbReference type="Proteomes" id="UP000012220">
    <property type="component" value="Unassembled WGS sequence"/>
</dbReference>